<evidence type="ECO:0000259" key="2">
    <source>
        <dbReference type="Pfam" id="PF12973"/>
    </source>
</evidence>
<protein>
    <submittedName>
        <fullName evidence="3">Transcriptional regulator</fullName>
    </submittedName>
</protein>
<feature type="compositionally biased region" description="Basic and acidic residues" evidence="1">
    <location>
        <begin position="82"/>
        <end position="96"/>
    </location>
</feature>
<dbReference type="Proteomes" id="UP000518878">
    <property type="component" value="Unassembled WGS sequence"/>
</dbReference>
<evidence type="ECO:0000256" key="1">
    <source>
        <dbReference type="SAM" id="MobiDB-lite"/>
    </source>
</evidence>
<dbReference type="InterPro" id="IPR041916">
    <property type="entry name" value="Anti_sigma_zinc_sf"/>
</dbReference>
<evidence type="ECO:0000313" key="4">
    <source>
        <dbReference type="Proteomes" id="UP000518878"/>
    </source>
</evidence>
<dbReference type="Gene3D" id="1.10.10.1320">
    <property type="entry name" value="Anti-sigma factor, zinc-finger domain"/>
    <property type="match status" value="1"/>
</dbReference>
<reference evidence="3 4" key="1">
    <citation type="journal article" date="2006" name="Int. J. Syst. Evol. Microbiol.">
        <title>Dyella yeojuensis sp. nov., isolated from greenhouse soil in Korea.</title>
        <authorList>
            <person name="Kim B.Y."/>
            <person name="Weon H.Y."/>
            <person name="Lee K.H."/>
            <person name="Seok S.J."/>
            <person name="Kwon S.W."/>
            <person name="Go S.J."/>
            <person name="Stackebrandt E."/>
        </authorList>
    </citation>
    <scope>NUCLEOTIDE SEQUENCE [LARGE SCALE GENOMIC DNA]</scope>
    <source>
        <strain evidence="3 4">DSM 17673</strain>
    </source>
</reference>
<sequence length="218" mass="23703">MNSYHHLDSSTLIGYSAGSLPEAFRAVVSAHLSICAHCRTQLLDADRVGGQLMSQQEGVPLPAAARDSLLKRLAQSPVSSPAHREAPPRVHDPDRLPEPLWPYFGRSYSGLRWRTIGPGVHHIRSQVRDGNLMLLRIAPGRSVPMHSHGGNELTMILQGAYDDSLGHFAPGDVADLDCDIEHQPATSPGVPCVCVAATDLPLRFSGWLARALQPLFKM</sequence>
<gene>
    <name evidence="3" type="ORF">HBF32_10450</name>
</gene>
<dbReference type="InterPro" id="IPR011051">
    <property type="entry name" value="RmlC_Cupin_sf"/>
</dbReference>
<feature type="region of interest" description="Disordered" evidence="1">
    <location>
        <begin position="74"/>
        <end position="96"/>
    </location>
</feature>
<accession>A0A7X5QUY0</accession>
<dbReference type="InterPro" id="IPR025979">
    <property type="entry name" value="ChrR-like_cupin_dom"/>
</dbReference>
<dbReference type="Pfam" id="PF12973">
    <property type="entry name" value="Cupin_7"/>
    <property type="match status" value="1"/>
</dbReference>
<dbReference type="RefSeq" id="WP_166699566.1">
    <property type="nucleotide sequence ID" value="NZ_JAAQTL010000001.1"/>
</dbReference>
<dbReference type="InterPro" id="IPR014710">
    <property type="entry name" value="RmlC-like_jellyroll"/>
</dbReference>
<dbReference type="SUPFAM" id="SSF51182">
    <property type="entry name" value="RmlC-like cupins"/>
    <property type="match status" value="1"/>
</dbReference>
<keyword evidence="4" id="KW-1185">Reference proteome</keyword>
<comment type="caution">
    <text evidence="3">The sequence shown here is derived from an EMBL/GenBank/DDBJ whole genome shotgun (WGS) entry which is preliminary data.</text>
</comment>
<name>A0A7X5QUY0_9GAMM</name>
<dbReference type="CDD" id="cd20301">
    <property type="entry name" value="cupin_ChrR"/>
    <property type="match status" value="1"/>
</dbReference>
<dbReference type="AlphaFoldDB" id="A0A7X5QUY0"/>
<dbReference type="InterPro" id="IPR012807">
    <property type="entry name" value="Anti-sigma_ChrR"/>
</dbReference>
<feature type="domain" description="ChrR-like cupin" evidence="2">
    <location>
        <begin position="111"/>
        <end position="196"/>
    </location>
</feature>
<dbReference type="Gene3D" id="2.60.120.10">
    <property type="entry name" value="Jelly Rolls"/>
    <property type="match status" value="1"/>
</dbReference>
<organism evidence="3 4">
    <name type="scientific">Luteibacter yeojuensis</name>
    <dbReference type="NCBI Taxonomy" id="345309"/>
    <lineage>
        <taxon>Bacteria</taxon>
        <taxon>Pseudomonadati</taxon>
        <taxon>Pseudomonadota</taxon>
        <taxon>Gammaproteobacteria</taxon>
        <taxon>Lysobacterales</taxon>
        <taxon>Rhodanobacteraceae</taxon>
        <taxon>Luteibacter</taxon>
    </lineage>
</organism>
<dbReference type="EMBL" id="JAAQTL010000001">
    <property type="protein sequence ID" value="NID15877.1"/>
    <property type="molecule type" value="Genomic_DNA"/>
</dbReference>
<dbReference type="NCBIfam" id="TIGR02451">
    <property type="entry name" value="anti_sig_ChrR"/>
    <property type="match status" value="1"/>
</dbReference>
<evidence type="ECO:0000313" key="3">
    <source>
        <dbReference type="EMBL" id="NID15877.1"/>
    </source>
</evidence>
<proteinExistence type="predicted"/>